<dbReference type="PANTHER" id="PTHR43553">
    <property type="entry name" value="HEAVY METAL TRANSPORTER"/>
    <property type="match status" value="1"/>
</dbReference>
<evidence type="ECO:0000256" key="1">
    <source>
        <dbReference type="ARBA" id="ARBA00004202"/>
    </source>
</evidence>
<dbReference type="InterPro" id="IPR017871">
    <property type="entry name" value="ABC_transporter-like_CS"/>
</dbReference>
<dbReference type="Gene3D" id="3.40.50.300">
    <property type="entry name" value="P-loop containing nucleotide triphosphate hydrolases"/>
    <property type="match status" value="2"/>
</dbReference>
<evidence type="ECO:0000256" key="3">
    <source>
        <dbReference type="ARBA" id="ARBA00022448"/>
    </source>
</evidence>
<evidence type="ECO:0000256" key="9">
    <source>
        <dbReference type="ARBA" id="ARBA00023136"/>
    </source>
</evidence>
<accession>A0A212LVD3</accession>
<dbReference type="CDD" id="cd03225">
    <property type="entry name" value="ABC_cobalt_CbiO_domain1"/>
    <property type="match status" value="1"/>
</dbReference>
<dbReference type="InterPro" id="IPR015856">
    <property type="entry name" value="ABC_transpr_CbiO/EcfA_su"/>
</dbReference>
<evidence type="ECO:0000256" key="2">
    <source>
        <dbReference type="ARBA" id="ARBA00005417"/>
    </source>
</evidence>
<evidence type="ECO:0000256" key="4">
    <source>
        <dbReference type="ARBA" id="ARBA00022475"/>
    </source>
</evidence>
<gene>
    <name evidence="12" type="ORF">KL86SPO_31650</name>
</gene>
<sequence length="491" mass="53851">MIELKNVRFSYQEDQAESVSGVNLQIKPGEFVLLCGRSGCGKTTVTRLLNGLIPHFYEGTLHGEAFIDGKSIRDMKLHQLARLVGSVFQDPRSQFFTVDTTSEIAFSCENMGVPRAEMLRRLTHTVTAMKLEPLLERSLFKLSSGEKQKIAIASVHAAGPTVYVLDEPSANLDHQATEELRQVLALLKSAGHTVIIAEHRLYYLKDLVDKVVYMEGGAVAAEYDRQSFLAMSDNERIDKGLRCIFPEKLPLPWSGKDPAAPPACLQLEDAAFWYEGGPRILDGLCLMAGQGEIIGITGLNGAGKSTFAKILCGLISERQGKICIGSGPAKAGERLKKSYFVMQDADYQLFTESVEEELGLGNERLPNLAEIVTETMETLALSTFKDRHPASLSGGQKQRVTIAVAIVKGADILIFDEPTSGLDAENMRRVASLLQQVASQGKTVFVITHDFEFIVHTCTRIVNLADGRVGADFFLNDSSLAELKKLFCFIG</sequence>
<keyword evidence="3" id="KW-0813">Transport</keyword>
<proteinExistence type="inferred from homology"/>
<dbReference type="GO" id="GO:0043190">
    <property type="term" value="C:ATP-binding cassette (ABC) transporter complex"/>
    <property type="evidence" value="ECO:0007669"/>
    <property type="project" value="TreeGrafter"/>
</dbReference>
<comment type="function">
    <text evidence="10">Probably part of an ABC transporter complex. Responsible for energy coupling to the transport system.</text>
</comment>
<reference evidence="12" key="1">
    <citation type="submission" date="2016-08" db="EMBL/GenBank/DDBJ databases">
        <authorList>
            <person name="Seilhamer J.J."/>
        </authorList>
    </citation>
    <scope>NUCLEOTIDE SEQUENCE</scope>
    <source>
        <strain evidence="12">86</strain>
    </source>
</reference>
<dbReference type="EC" id="3.6.3.-" evidence="12"/>
<comment type="similarity">
    <text evidence="2">Belongs to the ABC transporter superfamily.</text>
</comment>
<evidence type="ECO:0000256" key="6">
    <source>
        <dbReference type="ARBA" id="ARBA00022741"/>
    </source>
</evidence>
<evidence type="ECO:0000256" key="10">
    <source>
        <dbReference type="ARBA" id="ARBA00025157"/>
    </source>
</evidence>
<comment type="subcellular location">
    <subcellularLocation>
        <location evidence="1">Cell membrane</location>
        <topology evidence="1">Peripheral membrane protein</topology>
    </subcellularLocation>
</comment>
<dbReference type="GO" id="GO:0042626">
    <property type="term" value="F:ATPase-coupled transmembrane transporter activity"/>
    <property type="evidence" value="ECO:0007669"/>
    <property type="project" value="TreeGrafter"/>
</dbReference>
<dbReference type="GO" id="GO:0005524">
    <property type="term" value="F:ATP binding"/>
    <property type="evidence" value="ECO:0007669"/>
    <property type="project" value="UniProtKB-KW"/>
</dbReference>
<keyword evidence="7 12" id="KW-0067">ATP-binding</keyword>
<dbReference type="InterPro" id="IPR027417">
    <property type="entry name" value="P-loop_NTPase"/>
</dbReference>
<feature type="domain" description="ABC transporter" evidence="11">
    <location>
        <begin position="265"/>
        <end position="491"/>
    </location>
</feature>
<name>A0A212LVD3_9FIRM</name>
<keyword evidence="12" id="KW-0378">Hydrolase</keyword>
<evidence type="ECO:0000256" key="8">
    <source>
        <dbReference type="ARBA" id="ARBA00022967"/>
    </source>
</evidence>
<dbReference type="PANTHER" id="PTHR43553:SF23">
    <property type="entry name" value="ABC TRANSPORTER ATP-BINDING COMPONENT"/>
    <property type="match status" value="1"/>
</dbReference>
<evidence type="ECO:0000256" key="5">
    <source>
        <dbReference type="ARBA" id="ARBA00022737"/>
    </source>
</evidence>
<dbReference type="SMART" id="SM00382">
    <property type="entry name" value="AAA"/>
    <property type="match status" value="2"/>
</dbReference>
<dbReference type="Pfam" id="PF00005">
    <property type="entry name" value="ABC_tran"/>
    <property type="match status" value="2"/>
</dbReference>
<keyword evidence="5" id="KW-0677">Repeat</keyword>
<dbReference type="InterPro" id="IPR003593">
    <property type="entry name" value="AAA+_ATPase"/>
</dbReference>
<organism evidence="12">
    <name type="scientific">uncultured Sporomusa sp</name>
    <dbReference type="NCBI Taxonomy" id="307249"/>
    <lineage>
        <taxon>Bacteria</taxon>
        <taxon>Bacillati</taxon>
        <taxon>Bacillota</taxon>
        <taxon>Negativicutes</taxon>
        <taxon>Selenomonadales</taxon>
        <taxon>Sporomusaceae</taxon>
        <taxon>Sporomusa</taxon>
        <taxon>environmental samples</taxon>
    </lineage>
</organism>
<keyword evidence="6" id="KW-0547">Nucleotide-binding</keyword>
<dbReference type="PROSITE" id="PS50893">
    <property type="entry name" value="ABC_TRANSPORTER_2"/>
    <property type="match status" value="2"/>
</dbReference>
<evidence type="ECO:0000256" key="7">
    <source>
        <dbReference type="ARBA" id="ARBA00022840"/>
    </source>
</evidence>
<evidence type="ECO:0000259" key="11">
    <source>
        <dbReference type="PROSITE" id="PS50893"/>
    </source>
</evidence>
<dbReference type="EMBL" id="FMJE01000003">
    <property type="protein sequence ID" value="SCM81471.1"/>
    <property type="molecule type" value="Genomic_DNA"/>
</dbReference>
<dbReference type="InterPro" id="IPR050095">
    <property type="entry name" value="ECF_ABC_transporter_ATP-bd"/>
</dbReference>
<dbReference type="InterPro" id="IPR003439">
    <property type="entry name" value="ABC_transporter-like_ATP-bd"/>
</dbReference>
<protein>
    <submittedName>
        <fullName evidence="12">Putative ABC transporter ATP-binding protein TDE_0282</fullName>
        <ecNumber evidence="12">3.6.3.-</ecNumber>
    </submittedName>
</protein>
<dbReference type="CDD" id="cd03226">
    <property type="entry name" value="ABC_cobalt_CbiO_domain2"/>
    <property type="match status" value="1"/>
</dbReference>
<keyword evidence="9" id="KW-0472">Membrane</keyword>
<dbReference type="AlphaFoldDB" id="A0A212LVD3"/>
<dbReference type="RefSeq" id="WP_288184499.1">
    <property type="nucleotide sequence ID" value="NZ_LT608335.1"/>
</dbReference>
<feature type="domain" description="ABC transporter" evidence="11">
    <location>
        <begin position="2"/>
        <end position="241"/>
    </location>
</feature>
<keyword evidence="8" id="KW-1278">Translocase</keyword>
<keyword evidence="4" id="KW-1003">Cell membrane</keyword>
<dbReference type="PROSITE" id="PS00211">
    <property type="entry name" value="ABC_TRANSPORTER_1"/>
    <property type="match status" value="1"/>
</dbReference>
<evidence type="ECO:0000313" key="12">
    <source>
        <dbReference type="EMBL" id="SCM81471.1"/>
    </source>
</evidence>
<dbReference type="SUPFAM" id="SSF52540">
    <property type="entry name" value="P-loop containing nucleoside triphosphate hydrolases"/>
    <property type="match status" value="2"/>
</dbReference>
<dbReference type="GO" id="GO:0016887">
    <property type="term" value="F:ATP hydrolysis activity"/>
    <property type="evidence" value="ECO:0007669"/>
    <property type="project" value="InterPro"/>
</dbReference>